<dbReference type="InterPro" id="IPR002931">
    <property type="entry name" value="Transglutaminase-like"/>
</dbReference>
<gene>
    <name evidence="3" type="ORF">EJ05DRAFT_509974</name>
</gene>
<evidence type="ECO:0000259" key="2">
    <source>
        <dbReference type="SMART" id="SM00460"/>
    </source>
</evidence>
<dbReference type="SMART" id="SM00460">
    <property type="entry name" value="TGc"/>
    <property type="match status" value="1"/>
</dbReference>
<dbReference type="RefSeq" id="XP_033601561.1">
    <property type="nucleotide sequence ID" value="XM_033748141.1"/>
</dbReference>
<proteinExistence type="predicted"/>
<evidence type="ECO:0000313" key="4">
    <source>
        <dbReference type="Proteomes" id="UP000799437"/>
    </source>
</evidence>
<dbReference type="PANTHER" id="PTHR46333">
    <property type="entry name" value="CYTOKINESIS PROTEIN 3"/>
    <property type="match status" value="1"/>
</dbReference>
<sequence>MAGAEPPISSIKARISALNLEQVGAVPGAPPPYTFDAVNAPRKARPPPPPPPSQRPSAHRNQSTNNPPLQSNGSATDRNYGNEPAQQIDTSLGPVRNAPPRPPPRPALPPRPSQDSVKPSTPALPPRRPSEQSIVSKKTSMDSISSATSVKTTGSALSSRTSFSNTSGAAGRDEVYKVKAPAFDPSKLPALPPKREKTNESLRNGRPALRSGRPTSAAPMVNRIISPPPVAPDRSVKAPLPEQKMELPDCETPPILPTRPALPTRPNTAQRETPQSTMPKRSALTFGMNRTTESAPFIPAGRPNDHQGATQDHEHGTPPPVPMSSRPDLHRMARSSTLLSLPLLTDKARVIFTWLHHNIAYDADAFFNNTVRTKTPEETMAKGAAVCAGYAGLFTAIASHAGLESVVISGYGKGYSHKALQPGQAIPPYKSNHAWNAVKLEHGEWKLLDSTWGAGVLSNKLYKKIFNEDMFTMDNIEFGTRHFPTDDSQWYRNDGRTMTWDEYMLDDVGERVNVYGAATKEHGLGARTFYPEQRSIRVHSPTEPPVLRFQFAYKCSHWDNARNGEGPPYVMTLKVEGRDGRNGDYLPFETDGRMWWVDVRREDLGAPGQTISVFAVTRLDRKDGRGVSVKEYKSKKGKTSMSFGGVCQWNLV</sequence>
<accession>A0A6A6WAX5</accession>
<feature type="compositionally biased region" description="Polar residues" evidence="1">
    <location>
        <begin position="131"/>
        <end position="168"/>
    </location>
</feature>
<feature type="compositionally biased region" description="Polar residues" evidence="1">
    <location>
        <begin position="265"/>
        <end position="279"/>
    </location>
</feature>
<name>A0A6A6WAX5_9PEZI</name>
<dbReference type="InterPro" id="IPR052557">
    <property type="entry name" value="CAP/Cytokinesis_protein"/>
</dbReference>
<evidence type="ECO:0000256" key="1">
    <source>
        <dbReference type="SAM" id="MobiDB-lite"/>
    </source>
</evidence>
<feature type="domain" description="Transglutaminase-like" evidence="2">
    <location>
        <begin position="379"/>
        <end position="452"/>
    </location>
</feature>
<organism evidence="3 4">
    <name type="scientific">Pseudovirgaria hyperparasitica</name>
    <dbReference type="NCBI Taxonomy" id="470096"/>
    <lineage>
        <taxon>Eukaryota</taxon>
        <taxon>Fungi</taxon>
        <taxon>Dikarya</taxon>
        <taxon>Ascomycota</taxon>
        <taxon>Pezizomycotina</taxon>
        <taxon>Dothideomycetes</taxon>
        <taxon>Dothideomycetes incertae sedis</taxon>
        <taxon>Acrospermales</taxon>
        <taxon>Acrospermaceae</taxon>
        <taxon>Pseudovirgaria</taxon>
    </lineage>
</organism>
<dbReference type="AlphaFoldDB" id="A0A6A6WAX5"/>
<evidence type="ECO:0000313" key="3">
    <source>
        <dbReference type="EMBL" id="KAF2759110.1"/>
    </source>
</evidence>
<protein>
    <recommendedName>
        <fullName evidence="2">Transglutaminase-like domain-containing protein</fullName>
    </recommendedName>
</protein>
<reference evidence="3" key="1">
    <citation type="journal article" date="2020" name="Stud. Mycol.">
        <title>101 Dothideomycetes genomes: a test case for predicting lifestyles and emergence of pathogens.</title>
        <authorList>
            <person name="Haridas S."/>
            <person name="Albert R."/>
            <person name="Binder M."/>
            <person name="Bloem J."/>
            <person name="Labutti K."/>
            <person name="Salamov A."/>
            <person name="Andreopoulos B."/>
            <person name="Baker S."/>
            <person name="Barry K."/>
            <person name="Bills G."/>
            <person name="Bluhm B."/>
            <person name="Cannon C."/>
            <person name="Castanera R."/>
            <person name="Culley D."/>
            <person name="Daum C."/>
            <person name="Ezra D."/>
            <person name="Gonzalez J."/>
            <person name="Henrissat B."/>
            <person name="Kuo A."/>
            <person name="Liang C."/>
            <person name="Lipzen A."/>
            <person name="Lutzoni F."/>
            <person name="Magnuson J."/>
            <person name="Mondo S."/>
            <person name="Nolan M."/>
            <person name="Ohm R."/>
            <person name="Pangilinan J."/>
            <person name="Park H.-J."/>
            <person name="Ramirez L."/>
            <person name="Alfaro M."/>
            <person name="Sun H."/>
            <person name="Tritt A."/>
            <person name="Yoshinaga Y."/>
            <person name="Zwiers L.-H."/>
            <person name="Turgeon B."/>
            <person name="Goodwin S."/>
            <person name="Spatafora J."/>
            <person name="Crous P."/>
            <person name="Grigoriev I."/>
        </authorList>
    </citation>
    <scope>NUCLEOTIDE SEQUENCE</scope>
    <source>
        <strain evidence="3">CBS 121739</strain>
    </source>
</reference>
<dbReference type="SUPFAM" id="SSF54001">
    <property type="entry name" value="Cysteine proteinases"/>
    <property type="match status" value="1"/>
</dbReference>
<dbReference type="InterPro" id="IPR038765">
    <property type="entry name" value="Papain-like_cys_pep_sf"/>
</dbReference>
<keyword evidence="4" id="KW-1185">Reference proteome</keyword>
<feature type="compositionally biased region" description="Pro residues" evidence="1">
    <location>
        <begin position="97"/>
        <end position="112"/>
    </location>
</feature>
<dbReference type="GeneID" id="54489195"/>
<feature type="compositionally biased region" description="Polar residues" evidence="1">
    <location>
        <begin position="59"/>
        <end position="90"/>
    </location>
</feature>
<feature type="region of interest" description="Disordered" evidence="1">
    <location>
        <begin position="24"/>
        <end position="328"/>
    </location>
</feature>
<dbReference type="Gene3D" id="3.10.620.30">
    <property type="match status" value="1"/>
</dbReference>
<dbReference type="EMBL" id="ML996570">
    <property type="protein sequence ID" value="KAF2759110.1"/>
    <property type="molecule type" value="Genomic_DNA"/>
</dbReference>
<dbReference type="PANTHER" id="PTHR46333:SF5">
    <property type="entry name" value="TRANSGLUTAMINASE-LIKE DOMAIN-CONTAINING PROTEIN"/>
    <property type="match status" value="1"/>
</dbReference>
<dbReference type="Pfam" id="PF01841">
    <property type="entry name" value="Transglut_core"/>
    <property type="match status" value="1"/>
</dbReference>
<dbReference type="GO" id="GO:0005737">
    <property type="term" value="C:cytoplasm"/>
    <property type="evidence" value="ECO:0007669"/>
    <property type="project" value="TreeGrafter"/>
</dbReference>
<dbReference type="Proteomes" id="UP000799437">
    <property type="component" value="Unassembled WGS sequence"/>
</dbReference>
<dbReference type="OrthoDB" id="6129702at2759"/>